<evidence type="ECO:0000313" key="3">
    <source>
        <dbReference type="Proteomes" id="UP001516400"/>
    </source>
</evidence>
<evidence type="ECO:0000256" key="1">
    <source>
        <dbReference type="SAM" id="MobiDB-lite"/>
    </source>
</evidence>
<proteinExistence type="predicted"/>
<evidence type="ECO:0000313" key="2">
    <source>
        <dbReference type="EMBL" id="KAL3286296.1"/>
    </source>
</evidence>
<gene>
    <name evidence="2" type="ORF">HHI36_000805</name>
</gene>
<feature type="region of interest" description="Disordered" evidence="1">
    <location>
        <begin position="50"/>
        <end position="78"/>
    </location>
</feature>
<comment type="caution">
    <text evidence="2">The sequence shown here is derived from an EMBL/GenBank/DDBJ whole genome shotgun (WGS) entry which is preliminary data.</text>
</comment>
<accession>A0ABD2P684</accession>
<dbReference type="AlphaFoldDB" id="A0ABD2P684"/>
<sequence length="140" mass="15264">MAQECQEKPACASCGENHRSIACPSIKNPKCPNCKGNYPAWSINCPKRKAPLASPSEAAPVQILNSSTSSDESDDPTVEQFTRIDSLIKFTTQVLSNIFPDKRELITQAVPIACASFLNRTAIINYSGNRVHITIAPLFI</sequence>
<dbReference type="Proteomes" id="UP001516400">
    <property type="component" value="Unassembled WGS sequence"/>
</dbReference>
<keyword evidence="3" id="KW-1185">Reference proteome</keyword>
<organism evidence="2 3">
    <name type="scientific">Cryptolaemus montrouzieri</name>
    <dbReference type="NCBI Taxonomy" id="559131"/>
    <lineage>
        <taxon>Eukaryota</taxon>
        <taxon>Metazoa</taxon>
        <taxon>Ecdysozoa</taxon>
        <taxon>Arthropoda</taxon>
        <taxon>Hexapoda</taxon>
        <taxon>Insecta</taxon>
        <taxon>Pterygota</taxon>
        <taxon>Neoptera</taxon>
        <taxon>Endopterygota</taxon>
        <taxon>Coleoptera</taxon>
        <taxon>Polyphaga</taxon>
        <taxon>Cucujiformia</taxon>
        <taxon>Coccinelloidea</taxon>
        <taxon>Coccinellidae</taxon>
        <taxon>Scymninae</taxon>
        <taxon>Scymnini</taxon>
        <taxon>Cryptolaemus</taxon>
    </lineage>
</organism>
<dbReference type="EMBL" id="JABFTP020000185">
    <property type="protein sequence ID" value="KAL3286296.1"/>
    <property type="molecule type" value="Genomic_DNA"/>
</dbReference>
<reference evidence="2 3" key="1">
    <citation type="journal article" date="2021" name="BMC Biol.">
        <title>Horizontally acquired antibacterial genes associated with adaptive radiation of ladybird beetles.</title>
        <authorList>
            <person name="Li H.S."/>
            <person name="Tang X.F."/>
            <person name="Huang Y.H."/>
            <person name="Xu Z.Y."/>
            <person name="Chen M.L."/>
            <person name="Du X.Y."/>
            <person name="Qiu B.Y."/>
            <person name="Chen P.T."/>
            <person name="Zhang W."/>
            <person name="Slipinski A."/>
            <person name="Escalona H.E."/>
            <person name="Waterhouse R.M."/>
            <person name="Zwick A."/>
            <person name="Pang H."/>
        </authorList>
    </citation>
    <scope>NUCLEOTIDE SEQUENCE [LARGE SCALE GENOMIC DNA]</scope>
    <source>
        <strain evidence="2">SYSU2018</strain>
    </source>
</reference>
<name>A0ABD2P684_9CUCU</name>
<protein>
    <submittedName>
        <fullName evidence="2">Uncharacterized protein</fullName>
    </submittedName>
</protein>